<gene>
    <name evidence="2" type="ORF">PCOR1329_LOCUS3398</name>
</gene>
<reference evidence="2" key="1">
    <citation type="submission" date="2023-10" db="EMBL/GenBank/DDBJ databases">
        <authorList>
            <person name="Chen Y."/>
            <person name="Shah S."/>
            <person name="Dougan E. K."/>
            <person name="Thang M."/>
            <person name="Chan C."/>
        </authorList>
    </citation>
    <scope>NUCLEOTIDE SEQUENCE [LARGE SCALE GENOMIC DNA]</scope>
</reference>
<proteinExistence type="predicted"/>
<feature type="region of interest" description="Disordered" evidence="1">
    <location>
        <begin position="1"/>
        <end position="22"/>
    </location>
</feature>
<dbReference type="Proteomes" id="UP001189429">
    <property type="component" value="Unassembled WGS sequence"/>
</dbReference>
<feature type="compositionally biased region" description="Basic and acidic residues" evidence="1">
    <location>
        <begin position="7"/>
        <end position="22"/>
    </location>
</feature>
<keyword evidence="3" id="KW-1185">Reference proteome</keyword>
<organism evidence="2 3">
    <name type="scientific">Prorocentrum cordatum</name>
    <dbReference type="NCBI Taxonomy" id="2364126"/>
    <lineage>
        <taxon>Eukaryota</taxon>
        <taxon>Sar</taxon>
        <taxon>Alveolata</taxon>
        <taxon>Dinophyceae</taxon>
        <taxon>Prorocentrales</taxon>
        <taxon>Prorocentraceae</taxon>
        <taxon>Prorocentrum</taxon>
    </lineage>
</organism>
<protein>
    <submittedName>
        <fullName evidence="2">Uncharacterized protein</fullName>
    </submittedName>
</protein>
<dbReference type="InterPro" id="IPR027417">
    <property type="entry name" value="P-loop_NTPase"/>
</dbReference>
<dbReference type="Gene3D" id="3.40.50.300">
    <property type="entry name" value="P-loop containing nucleotide triphosphate hydrolases"/>
    <property type="match status" value="1"/>
</dbReference>
<feature type="non-terminal residue" evidence="2">
    <location>
        <position position="1"/>
    </location>
</feature>
<evidence type="ECO:0000256" key="1">
    <source>
        <dbReference type="SAM" id="MobiDB-lite"/>
    </source>
</evidence>
<accession>A0ABN9PMP6</accession>
<evidence type="ECO:0000313" key="2">
    <source>
        <dbReference type="EMBL" id="CAK0792957.1"/>
    </source>
</evidence>
<name>A0ABN9PMP6_9DINO</name>
<comment type="caution">
    <text evidence="2">The sequence shown here is derived from an EMBL/GenBank/DDBJ whole genome shotgun (WGS) entry which is preliminary data.</text>
</comment>
<dbReference type="EMBL" id="CAUYUJ010000878">
    <property type="protein sequence ID" value="CAK0792957.1"/>
    <property type="molecule type" value="Genomic_DNA"/>
</dbReference>
<evidence type="ECO:0000313" key="3">
    <source>
        <dbReference type="Proteomes" id="UP001189429"/>
    </source>
</evidence>
<sequence>RRSNASGEERPPCDPPDDVRERAESRGMVLLSAGAGHVVYVTAGGDGDVDSEASLLVFDCGRHRELVFVHIPKNAGTTIEDVAQGRYIDWGRFQHNWGADTQRMPDGSACSHWHVPPYLKDPPNPYARAGTDVFCVTRDPWSRMRSEYTYTLTWTPYRATVPDGPPCSLEAFNGWVTQRLRRVESGLQPYALDCHLVPQWSFVEGPNGRRWCKEAIPIKQLTPRFNALMQAYGLPLRLAPHEKSNPSAGRCPALSSSPLEATYWASTRAIMRRVYRQDFLHLGDSMLGHAGLLVNASAETVALKAGFKDQ</sequence>